<reference evidence="5" key="1">
    <citation type="submission" date="2025-08" db="UniProtKB">
        <authorList>
            <consortium name="Ensembl"/>
        </authorList>
    </citation>
    <scope>IDENTIFICATION</scope>
</reference>
<evidence type="ECO:0000313" key="5">
    <source>
        <dbReference type="Ensembl" id="ENSPMGP00000014075.1"/>
    </source>
</evidence>
<dbReference type="GO" id="GO:1990904">
    <property type="term" value="C:ribonucleoprotein complex"/>
    <property type="evidence" value="ECO:0007669"/>
    <property type="project" value="TreeGrafter"/>
</dbReference>
<dbReference type="GO" id="GO:0005737">
    <property type="term" value="C:cytoplasm"/>
    <property type="evidence" value="ECO:0007669"/>
    <property type="project" value="TreeGrafter"/>
</dbReference>
<protein>
    <recommendedName>
        <fullName evidence="2">PIH1 domain-containing protein 2</fullName>
    </recommendedName>
</protein>
<evidence type="ECO:0000259" key="3">
    <source>
        <dbReference type="Pfam" id="PF08190"/>
    </source>
</evidence>
<proteinExistence type="inferred from homology"/>
<dbReference type="STRING" id="409849.ENSPMGP00000014075"/>
<dbReference type="Ensembl" id="ENSPMGT00000015017.1">
    <property type="protein sequence ID" value="ENSPMGP00000014075.1"/>
    <property type="gene ID" value="ENSPMGG00000011557.1"/>
</dbReference>
<evidence type="ECO:0000256" key="2">
    <source>
        <dbReference type="ARBA" id="ARBA00040541"/>
    </source>
</evidence>
<dbReference type="GO" id="GO:0006364">
    <property type="term" value="P:rRNA processing"/>
    <property type="evidence" value="ECO:0007669"/>
    <property type="project" value="TreeGrafter"/>
</dbReference>
<dbReference type="Pfam" id="PF08190">
    <property type="entry name" value="PIH1"/>
    <property type="match status" value="1"/>
</dbReference>
<dbReference type="Pfam" id="PF18201">
    <property type="entry name" value="PIH1_CS"/>
    <property type="match status" value="1"/>
</dbReference>
<comment type="similarity">
    <text evidence="1">Belongs to the PIH1 family.</text>
</comment>
<dbReference type="PANTHER" id="PTHR22997:SF6">
    <property type="entry name" value="PIH1 DOMAIN-CONTAINING PROTEIN 2"/>
    <property type="match status" value="1"/>
</dbReference>
<dbReference type="InterPro" id="IPR050734">
    <property type="entry name" value="PIH1/Kintoun_subfamily"/>
</dbReference>
<feature type="domain" description="PIH1 N-terminal" evidence="3">
    <location>
        <begin position="50"/>
        <end position="151"/>
    </location>
</feature>
<sequence>MPSSGSGKEDVLQQVNQFWTMLDDLCRDDPEAYRKFIDKQMKEGAEFNAAPELHSCICTDILEPNRGLLYINLCSWKRVPAPQHPGKPLPLCAGKLETEDKGGQGPYSVLDVAVNPRLLKECKPSKTEMNQLYMLLLNFVQQEHNLKLSQQYTPVSPRSTTQDLYHRLGFQQWPTCQTPASLLQKISSLHTEKEEEILVAPKPAEPKKNNLIQVISSTLVQPQRPKYLLEVRPDAAGAPRCVDLTVELPKVSNMSECQLRISKDDVLLEVEDVYHLLLDFPNLVDEDSATAVFNKKKRQLTMRVNIL</sequence>
<feature type="domain" description="PIH1D1/2/3 CS-like" evidence="4">
    <location>
        <begin position="236"/>
        <end position="306"/>
    </location>
</feature>
<dbReference type="GO" id="GO:0000492">
    <property type="term" value="P:box C/D snoRNP assembly"/>
    <property type="evidence" value="ECO:0007669"/>
    <property type="project" value="TreeGrafter"/>
</dbReference>
<dbReference type="PANTHER" id="PTHR22997">
    <property type="entry name" value="PIH1 DOMAIN-CONTAINING PROTEIN 1"/>
    <property type="match status" value="1"/>
</dbReference>
<reference evidence="5" key="2">
    <citation type="submission" date="2025-09" db="UniProtKB">
        <authorList>
            <consortium name="Ensembl"/>
        </authorList>
    </citation>
    <scope>IDENTIFICATION</scope>
</reference>
<dbReference type="InterPro" id="IPR012981">
    <property type="entry name" value="PIH1_N"/>
</dbReference>
<accession>A0A3B4ABJ6</accession>
<keyword evidence="6" id="KW-1185">Reference proteome</keyword>
<dbReference type="GO" id="GO:0097255">
    <property type="term" value="C:R2TP complex"/>
    <property type="evidence" value="ECO:0007669"/>
    <property type="project" value="TreeGrafter"/>
</dbReference>
<evidence type="ECO:0000256" key="1">
    <source>
        <dbReference type="ARBA" id="ARBA00008511"/>
    </source>
</evidence>
<evidence type="ECO:0000259" key="4">
    <source>
        <dbReference type="Pfam" id="PF18201"/>
    </source>
</evidence>
<name>A0A3B4ABJ6_9GOBI</name>
<dbReference type="AlphaFoldDB" id="A0A3B4ABJ6"/>
<evidence type="ECO:0000313" key="6">
    <source>
        <dbReference type="Proteomes" id="UP000261520"/>
    </source>
</evidence>
<dbReference type="InterPro" id="IPR041442">
    <property type="entry name" value="PIH1D1/2/3_CS-like"/>
</dbReference>
<organism evidence="5 6">
    <name type="scientific">Periophthalmus magnuspinnatus</name>
    <dbReference type="NCBI Taxonomy" id="409849"/>
    <lineage>
        <taxon>Eukaryota</taxon>
        <taxon>Metazoa</taxon>
        <taxon>Chordata</taxon>
        <taxon>Craniata</taxon>
        <taxon>Vertebrata</taxon>
        <taxon>Euteleostomi</taxon>
        <taxon>Actinopterygii</taxon>
        <taxon>Neopterygii</taxon>
        <taxon>Teleostei</taxon>
        <taxon>Neoteleostei</taxon>
        <taxon>Acanthomorphata</taxon>
        <taxon>Gobiaria</taxon>
        <taxon>Gobiiformes</taxon>
        <taxon>Gobioidei</taxon>
        <taxon>Gobiidae</taxon>
        <taxon>Oxudercinae</taxon>
        <taxon>Periophthalmus</taxon>
    </lineage>
</organism>
<dbReference type="Proteomes" id="UP000261520">
    <property type="component" value="Unplaced"/>
</dbReference>